<dbReference type="EMBL" id="SSOD01000002">
    <property type="protein sequence ID" value="THF64329.1"/>
    <property type="molecule type" value="Genomic_DNA"/>
</dbReference>
<comment type="caution">
    <text evidence="1">The sequence shown here is derived from an EMBL/GenBank/DDBJ whole genome shotgun (WGS) entry which is preliminary data.</text>
</comment>
<evidence type="ECO:0000313" key="1">
    <source>
        <dbReference type="EMBL" id="THF64329.1"/>
    </source>
</evidence>
<reference evidence="1 2" key="1">
    <citation type="submission" date="2019-04" db="EMBL/GenBank/DDBJ databases">
        <title>Azoarcus rhizosphaerae sp. nov. isolated from rhizosphere of Ficus religiosa.</title>
        <authorList>
            <person name="Lin S.-Y."/>
            <person name="Hameed A."/>
            <person name="Hsu Y.-H."/>
            <person name="Young C.-C."/>
        </authorList>
    </citation>
    <scope>NUCLEOTIDE SEQUENCE [LARGE SCALE GENOMIC DNA]</scope>
    <source>
        <strain evidence="1 2">CC-YHH848</strain>
    </source>
</reference>
<gene>
    <name evidence="1" type="ORF">E6O51_03190</name>
</gene>
<proteinExistence type="predicted"/>
<dbReference type="AlphaFoldDB" id="A0A4S4AWC4"/>
<accession>A0A4S4AWC4</accession>
<dbReference type="RefSeq" id="WP_136383518.1">
    <property type="nucleotide sequence ID" value="NZ_SSOD01000002.1"/>
</dbReference>
<name>A0A4S4AWC4_9RHOO</name>
<protein>
    <submittedName>
        <fullName evidence="1">Uncharacterized protein</fullName>
    </submittedName>
</protein>
<dbReference type="Proteomes" id="UP000307956">
    <property type="component" value="Unassembled WGS sequence"/>
</dbReference>
<keyword evidence="2" id="KW-1185">Reference proteome</keyword>
<organism evidence="1 2">
    <name type="scientific">Pseudothauera rhizosphaerae</name>
    <dbReference type="NCBI Taxonomy" id="2565932"/>
    <lineage>
        <taxon>Bacteria</taxon>
        <taxon>Pseudomonadati</taxon>
        <taxon>Pseudomonadota</taxon>
        <taxon>Betaproteobacteria</taxon>
        <taxon>Rhodocyclales</taxon>
        <taxon>Zoogloeaceae</taxon>
        <taxon>Pseudothauera</taxon>
    </lineage>
</organism>
<sequence length="72" mass="7782">MGKFVKFLGRCALNGKQIAVYENGGGSFRLSAETVGGKPVFYSYRDERGRSHTVVVGGSDARIVQRGLIEMG</sequence>
<evidence type="ECO:0000313" key="2">
    <source>
        <dbReference type="Proteomes" id="UP000307956"/>
    </source>
</evidence>